<feature type="transmembrane region" description="Helical" evidence="9">
    <location>
        <begin position="306"/>
        <end position="327"/>
    </location>
</feature>
<sequence>MEKNTLLIDQTIKKIEILFLYFGINIKSGEQTASTLKIKLVYWINFFLLLYNFLGGIVWFIFGIQEGKDFLELTEIAPCILLVTCAYSKGILFNANEKHNHKLIHILRNLEKKGMKRRQSLKKDSISNKEKKALEATIDKLNILFAAVIISFSLSPLVGMAMKYYKSNVIQPSLPILIIYPFDEFDLRIWPIVYIYQIWSEIVTTVYIGTADFFFFTCCTYINIQFRLLREDFEELFPSTNEIVVENKEFQKRLRELIKWHQELIEAANILEIIYSKSTLLNFMSSSMIICLAGFNLAVLVSDLTFIVKFLCFLCMGLVQIFFLCFFADILTTSSMGVSDAVYNSLWYNAEAKIGKDLLLILARAQRPCKITACGFADVNLKSFMRVLSTSYSYFALLQTMYAN</sequence>
<evidence type="ECO:0000256" key="5">
    <source>
        <dbReference type="ARBA" id="ARBA00022989"/>
    </source>
</evidence>
<evidence type="ECO:0000256" key="2">
    <source>
        <dbReference type="ARBA" id="ARBA00022606"/>
    </source>
</evidence>
<evidence type="ECO:0000256" key="9">
    <source>
        <dbReference type="RuleBase" id="RU351113"/>
    </source>
</evidence>
<keyword evidence="6 9" id="KW-0472">Membrane</keyword>
<comment type="caution">
    <text evidence="9">Lacks conserved residue(s) required for the propagation of feature annotation.</text>
</comment>
<feature type="transmembrane region" description="Helical" evidence="9">
    <location>
        <begin position="202"/>
        <end position="224"/>
    </location>
</feature>
<name>A0A889XL82_9NEOP</name>
<keyword evidence="7 9" id="KW-0675">Receptor</keyword>
<dbReference type="PANTHER" id="PTHR21137:SF44">
    <property type="entry name" value="ODORANT RECEPTOR 13A-RELATED"/>
    <property type="match status" value="1"/>
</dbReference>
<accession>A0A889XL82</accession>
<feature type="transmembrane region" description="Helical" evidence="9">
    <location>
        <begin position="40"/>
        <end position="62"/>
    </location>
</feature>
<feature type="transmembrane region" description="Helical" evidence="9">
    <location>
        <begin position="280"/>
        <end position="300"/>
    </location>
</feature>
<proteinExistence type="evidence at transcript level"/>
<evidence type="ECO:0000256" key="3">
    <source>
        <dbReference type="ARBA" id="ARBA00022692"/>
    </source>
</evidence>
<evidence type="ECO:0000256" key="6">
    <source>
        <dbReference type="ARBA" id="ARBA00023136"/>
    </source>
</evidence>
<dbReference type="InterPro" id="IPR004117">
    <property type="entry name" value="7tm6_olfct_rcpt"/>
</dbReference>
<keyword evidence="3 9" id="KW-0812">Transmembrane</keyword>
<comment type="subcellular location">
    <subcellularLocation>
        <location evidence="9">Cell membrane</location>
        <topology evidence="9">Multi-pass membrane protein</topology>
    </subcellularLocation>
    <subcellularLocation>
        <location evidence="1">Membrane</location>
        <topology evidence="1">Multi-pass membrane protein</topology>
    </subcellularLocation>
</comment>
<evidence type="ECO:0000256" key="4">
    <source>
        <dbReference type="ARBA" id="ARBA00022725"/>
    </source>
</evidence>
<gene>
    <name evidence="10" type="primary">OR14</name>
</gene>
<evidence type="ECO:0000256" key="7">
    <source>
        <dbReference type="ARBA" id="ARBA00023170"/>
    </source>
</evidence>
<keyword evidence="5 9" id="KW-1133">Transmembrane helix</keyword>
<comment type="similarity">
    <text evidence="9">Belongs to the insect chemoreceptor superfamily. Heteromeric odorant receptor channel (TC 1.A.69) family.</text>
</comment>
<keyword evidence="2 9" id="KW-0716">Sensory transduction</keyword>
<evidence type="ECO:0000256" key="1">
    <source>
        <dbReference type="ARBA" id="ARBA00004141"/>
    </source>
</evidence>
<dbReference type="Pfam" id="PF02949">
    <property type="entry name" value="7tm_6"/>
    <property type="match status" value="1"/>
</dbReference>
<organism evidence="10">
    <name type="scientific">Semiothisa cinerearia</name>
    <dbReference type="NCBI Taxonomy" id="2249628"/>
    <lineage>
        <taxon>Eukaryota</taxon>
        <taxon>Metazoa</taxon>
        <taxon>Ecdysozoa</taxon>
        <taxon>Arthropoda</taxon>
        <taxon>Hexapoda</taxon>
        <taxon>Insecta</taxon>
        <taxon>Pterygota</taxon>
        <taxon>Neoptera</taxon>
        <taxon>Endopterygota</taxon>
        <taxon>Lepidoptera</taxon>
        <taxon>Glossata</taxon>
        <taxon>Ditrysia</taxon>
        <taxon>Geometroidea</taxon>
        <taxon>Geometridae</taxon>
        <taxon>Ennominae</taxon>
        <taxon>Semiothisa</taxon>
    </lineage>
</organism>
<reference evidence="10" key="1">
    <citation type="journal article" name="PLoS ONE">
        <title>Identification of chemosensory genes from the antennal transcriptome of Semiothisa cinerearia.</title>
        <authorList>
            <person name="Liu P."/>
            <person name="Zhang X."/>
            <person name="Meng R."/>
            <person name="Liu C."/>
            <person name="Li M."/>
            <person name="Zhang T."/>
        </authorList>
    </citation>
    <scope>NUCLEOTIDE SEQUENCE</scope>
</reference>
<keyword evidence="8 9" id="KW-0807">Transducer</keyword>
<protein>
    <recommendedName>
        <fullName evidence="9">Odorant receptor</fullName>
    </recommendedName>
</protein>
<feature type="transmembrane region" description="Helical" evidence="9">
    <location>
        <begin position="143"/>
        <end position="162"/>
    </location>
</feature>
<keyword evidence="4 9" id="KW-0552">Olfaction</keyword>
<dbReference type="PANTHER" id="PTHR21137">
    <property type="entry name" value="ODORANT RECEPTOR"/>
    <property type="match status" value="1"/>
</dbReference>
<evidence type="ECO:0000256" key="8">
    <source>
        <dbReference type="ARBA" id="ARBA00023224"/>
    </source>
</evidence>
<dbReference type="GO" id="GO:0004984">
    <property type="term" value="F:olfactory receptor activity"/>
    <property type="evidence" value="ECO:0007669"/>
    <property type="project" value="InterPro"/>
</dbReference>
<dbReference type="GO" id="GO:0007165">
    <property type="term" value="P:signal transduction"/>
    <property type="evidence" value="ECO:0007669"/>
    <property type="project" value="UniProtKB-KW"/>
</dbReference>
<dbReference type="EMBL" id="MT380387">
    <property type="protein sequence ID" value="QRF70977.1"/>
    <property type="molecule type" value="mRNA"/>
</dbReference>
<evidence type="ECO:0000313" key="10">
    <source>
        <dbReference type="EMBL" id="QRF70977.1"/>
    </source>
</evidence>
<dbReference type="GO" id="GO:0005549">
    <property type="term" value="F:odorant binding"/>
    <property type="evidence" value="ECO:0007669"/>
    <property type="project" value="InterPro"/>
</dbReference>
<dbReference type="GO" id="GO:0005886">
    <property type="term" value="C:plasma membrane"/>
    <property type="evidence" value="ECO:0007669"/>
    <property type="project" value="UniProtKB-SubCell"/>
</dbReference>
<dbReference type="AlphaFoldDB" id="A0A889XL82"/>